<feature type="transmembrane region" description="Helical" evidence="6">
    <location>
        <begin position="100"/>
        <end position="121"/>
    </location>
</feature>
<feature type="domain" description="Rhodopsin" evidence="7">
    <location>
        <begin position="39"/>
        <end position="283"/>
    </location>
</feature>
<evidence type="ECO:0000256" key="5">
    <source>
        <dbReference type="ARBA" id="ARBA00038359"/>
    </source>
</evidence>
<comment type="similarity">
    <text evidence="5">Belongs to the SAT4 family.</text>
</comment>
<dbReference type="InterPro" id="IPR052337">
    <property type="entry name" value="SAT4-like"/>
</dbReference>
<feature type="transmembrane region" description="Helical" evidence="6">
    <location>
        <begin position="219"/>
        <end position="237"/>
    </location>
</feature>
<evidence type="ECO:0000256" key="3">
    <source>
        <dbReference type="ARBA" id="ARBA00022989"/>
    </source>
</evidence>
<reference evidence="8" key="1">
    <citation type="journal article" date="2020" name="Stud. Mycol.">
        <title>101 Dothideomycetes genomes: a test case for predicting lifestyles and emergence of pathogens.</title>
        <authorList>
            <person name="Haridas S."/>
            <person name="Albert R."/>
            <person name="Binder M."/>
            <person name="Bloem J."/>
            <person name="Labutti K."/>
            <person name="Salamov A."/>
            <person name="Andreopoulos B."/>
            <person name="Baker S."/>
            <person name="Barry K."/>
            <person name="Bills G."/>
            <person name="Bluhm B."/>
            <person name="Cannon C."/>
            <person name="Castanera R."/>
            <person name="Culley D."/>
            <person name="Daum C."/>
            <person name="Ezra D."/>
            <person name="Gonzalez J."/>
            <person name="Henrissat B."/>
            <person name="Kuo A."/>
            <person name="Liang C."/>
            <person name="Lipzen A."/>
            <person name="Lutzoni F."/>
            <person name="Magnuson J."/>
            <person name="Mondo S."/>
            <person name="Nolan M."/>
            <person name="Ohm R."/>
            <person name="Pangilinan J."/>
            <person name="Park H.-J."/>
            <person name="Ramirez L."/>
            <person name="Alfaro M."/>
            <person name="Sun H."/>
            <person name="Tritt A."/>
            <person name="Yoshinaga Y."/>
            <person name="Zwiers L.-H."/>
            <person name="Turgeon B."/>
            <person name="Goodwin S."/>
            <person name="Spatafora J."/>
            <person name="Crous P."/>
            <person name="Grigoriev I."/>
        </authorList>
    </citation>
    <scope>NUCLEOTIDE SEQUENCE</scope>
    <source>
        <strain evidence="8">CBS 279.74</strain>
    </source>
</reference>
<dbReference type="InterPro" id="IPR049326">
    <property type="entry name" value="Rhodopsin_dom_fungi"/>
</dbReference>
<name>A0A6G1KE45_9PLEO</name>
<feature type="transmembrane region" description="Helical" evidence="6">
    <location>
        <begin position="22"/>
        <end position="43"/>
    </location>
</feature>
<protein>
    <recommendedName>
        <fullName evidence="7">Rhodopsin domain-containing protein</fullName>
    </recommendedName>
</protein>
<organism evidence="8 9">
    <name type="scientific">Pleomassaria siparia CBS 279.74</name>
    <dbReference type="NCBI Taxonomy" id="1314801"/>
    <lineage>
        <taxon>Eukaryota</taxon>
        <taxon>Fungi</taxon>
        <taxon>Dikarya</taxon>
        <taxon>Ascomycota</taxon>
        <taxon>Pezizomycotina</taxon>
        <taxon>Dothideomycetes</taxon>
        <taxon>Pleosporomycetidae</taxon>
        <taxon>Pleosporales</taxon>
        <taxon>Pleomassariaceae</taxon>
        <taxon>Pleomassaria</taxon>
    </lineage>
</organism>
<gene>
    <name evidence="8" type="ORF">K504DRAFT_345816</name>
</gene>
<evidence type="ECO:0000259" key="7">
    <source>
        <dbReference type="Pfam" id="PF20684"/>
    </source>
</evidence>
<keyword evidence="4 6" id="KW-0472">Membrane</keyword>
<feature type="transmembrane region" description="Helical" evidence="6">
    <location>
        <begin position="55"/>
        <end position="80"/>
    </location>
</feature>
<keyword evidence="9" id="KW-1185">Reference proteome</keyword>
<dbReference type="EMBL" id="MU005768">
    <property type="protein sequence ID" value="KAF2710711.1"/>
    <property type="molecule type" value="Genomic_DNA"/>
</dbReference>
<accession>A0A6G1KE45</accession>
<evidence type="ECO:0000313" key="8">
    <source>
        <dbReference type="EMBL" id="KAF2710711.1"/>
    </source>
</evidence>
<proteinExistence type="inferred from homology"/>
<dbReference type="GO" id="GO:0016020">
    <property type="term" value="C:membrane"/>
    <property type="evidence" value="ECO:0007669"/>
    <property type="project" value="UniProtKB-SubCell"/>
</dbReference>
<feature type="non-terminal residue" evidence="8">
    <location>
        <position position="293"/>
    </location>
</feature>
<evidence type="ECO:0000256" key="1">
    <source>
        <dbReference type="ARBA" id="ARBA00004141"/>
    </source>
</evidence>
<evidence type="ECO:0000256" key="6">
    <source>
        <dbReference type="SAM" id="Phobius"/>
    </source>
</evidence>
<dbReference type="PANTHER" id="PTHR33048">
    <property type="entry name" value="PTH11-LIKE INTEGRAL MEMBRANE PROTEIN (AFU_ORTHOLOGUE AFUA_5G11245)"/>
    <property type="match status" value="1"/>
</dbReference>
<keyword evidence="2 6" id="KW-0812">Transmembrane</keyword>
<keyword evidence="3 6" id="KW-1133">Transmembrane helix</keyword>
<dbReference type="PANTHER" id="PTHR33048:SF96">
    <property type="entry name" value="INTEGRAL MEMBRANE PROTEIN"/>
    <property type="match status" value="1"/>
</dbReference>
<sequence>QSPPTAPTMSPEYLAWNIGPKLLAIDCTLFGLAMVIVILRFYVRIFILKIFGMDDWMMAISALLSMTCIALFVKVIKLGLGRHAEVVKIENVFPILKYLYFYGIFVIFAYSFIKLSIGFFLLRLADRTKWRRFLQGTLVFLVLFTLGSTFAIIFQCDPVQAGWDLTMRPPTGTAQCFSMDVFKNVGVFNSVINIATDLIFALIPIPIVWKLQVNVRTKIGLAATMGLGLFASATAIYKTAIQYNFFKEPDWSGKGSWYYIWQQIEMNVGIISACLPTLKPLFSSFFEHVLTVT</sequence>
<comment type="subcellular location">
    <subcellularLocation>
        <location evidence="1">Membrane</location>
        <topology evidence="1">Multi-pass membrane protein</topology>
    </subcellularLocation>
</comment>
<evidence type="ECO:0000256" key="4">
    <source>
        <dbReference type="ARBA" id="ARBA00023136"/>
    </source>
</evidence>
<dbReference type="OrthoDB" id="5022096at2759"/>
<feature type="transmembrane region" description="Helical" evidence="6">
    <location>
        <begin position="187"/>
        <end position="207"/>
    </location>
</feature>
<evidence type="ECO:0000256" key="2">
    <source>
        <dbReference type="ARBA" id="ARBA00022692"/>
    </source>
</evidence>
<evidence type="ECO:0000313" key="9">
    <source>
        <dbReference type="Proteomes" id="UP000799428"/>
    </source>
</evidence>
<dbReference type="Proteomes" id="UP000799428">
    <property type="component" value="Unassembled WGS sequence"/>
</dbReference>
<dbReference type="AlphaFoldDB" id="A0A6G1KE45"/>
<dbReference type="Pfam" id="PF20684">
    <property type="entry name" value="Fung_rhodopsin"/>
    <property type="match status" value="1"/>
</dbReference>
<feature type="non-terminal residue" evidence="8">
    <location>
        <position position="1"/>
    </location>
</feature>
<feature type="transmembrane region" description="Helical" evidence="6">
    <location>
        <begin position="133"/>
        <end position="154"/>
    </location>
</feature>